<feature type="domain" description="PurM-like N-terminal" evidence="2">
    <location>
        <begin position="39"/>
        <end position="153"/>
    </location>
</feature>
<comment type="function">
    <text evidence="1">Catalyzes the ATP-dependent phosphorylation of thiamine-monophosphate (TMP) to form thiamine-pyrophosphate (TPP), the active form of vitamin B1.</text>
</comment>
<accession>A0A2Z4Y3X6</accession>
<comment type="miscellaneous">
    <text evidence="1">Reaction mechanism of ThiL seems to utilize a direct, inline transfer of the gamma-phosphate of ATP to TMP rather than a phosphorylated enzyme intermediate.</text>
</comment>
<dbReference type="GO" id="GO:0005524">
    <property type="term" value="F:ATP binding"/>
    <property type="evidence" value="ECO:0007669"/>
    <property type="project" value="UniProtKB-UniRule"/>
</dbReference>
<comment type="caution">
    <text evidence="1">Lacks conserved residue(s) required for the propagation of feature annotation.</text>
</comment>
<dbReference type="Pfam" id="PF00586">
    <property type="entry name" value="AIRS"/>
    <property type="match status" value="1"/>
</dbReference>
<dbReference type="InterPro" id="IPR006283">
    <property type="entry name" value="ThiL-like"/>
</dbReference>
<dbReference type="GO" id="GO:0009030">
    <property type="term" value="F:thiamine-phosphate kinase activity"/>
    <property type="evidence" value="ECO:0007669"/>
    <property type="project" value="UniProtKB-UniRule"/>
</dbReference>
<keyword evidence="1" id="KW-0460">Magnesium</keyword>
<keyword evidence="1" id="KW-0067">ATP-binding</keyword>
<feature type="binding site" evidence="1">
    <location>
        <begin position="137"/>
        <end position="138"/>
    </location>
    <ligand>
        <name>ATP</name>
        <dbReference type="ChEBI" id="CHEBI:30616"/>
    </ligand>
</feature>
<feature type="binding site" evidence="1">
    <location>
        <position position="287"/>
    </location>
    <ligand>
        <name>substrate</name>
    </ligand>
</feature>
<protein>
    <recommendedName>
        <fullName evidence="1">Thiamine-monophosphate kinase</fullName>
        <shortName evidence="1">TMP kinase</shortName>
        <shortName evidence="1">Thiamine-phosphate kinase</shortName>
        <ecNumber evidence="1">2.7.4.16</ecNumber>
    </recommendedName>
</protein>
<evidence type="ECO:0000259" key="2">
    <source>
        <dbReference type="Pfam" id="PF00586"/>
    </source>
</evidence>
<feature type="binding site" evidence="1">
    <location>
        <position position="234"/>
    </location>
    <ligand>
        <name>Mg(2+)</name>
        <dbReference type="ChEBI" id="CHEBI:18420"/>
        <label>3</label>
    </ligand>
</feature>
<gene>
    <name evidence="1" type="primary">thiL</name>
    <name evidence="3" type="ORF">BRCON_1057</name>
</gene>
<dbReference type="HAMAP" id="MF_02128">
    <property type="entry name" value="TMP_kinase"/>
    <property type="match status" value="1"/>
</dbReference>
<comment type="pathway">
    <text evidence="1">Cofactor biosynthesis; thiamine diphosphate biosynthesis; thiamine diphosphate from thiamine phosphate: step 1/1.</text>
</comment>
<dbReference type="UniPathway" id="UPA00060">
    <property type="reaction ID" value="UER00142"/>
</dbReference>
<feature type="binding site" evidence="1">
    <location>
        <position position="90"/>
    </location>
    <ligand>
        <name>Mg(2+)</name>
        <dbReference type="ChEBI" id="CHEBI:18420"/>
        <label>2</label>
    </ligand>
</feature>
<dbReference type="SUPFAM" id="SSF55326">
    <property type="entry name" value="PurM N-terminal domain-like"/>
    <property type="match status" value="1"/>
</dbReference>
<feature type="binding site" evidence="1">
    <location>
        <position position="58"/>
    </location>
    <ligand>
        <name>Mg(2+)</name>
        <dbReference type="ChEBI" id="CHEBI:18420"/>
        <label>4</label>
    </ligand>
</feature>
<dbReference type="GO" id="GO:0009228">
    <property type="term" value="P:thiamine biosynthetic process"/>
    <property type="evidence" value="ECO:0007669"/>
    <property type="project" value="UniProtKB-KW"/>
</dbReference>
<feature type="binding site" evidence="1">
    <location>
        <position position="237"/>
    </location>
    <ligand>
        <name>Mg(2+)</name>
        <dbReference type="ChEBI" id="CHEBI:18420"/>
        <label>5</label>
    </ligand>
</feature>
<dbReference type="Proteomes" id="UP000262583">
    <property type="component" value="Chromosome"/>
</dbReference>
<dbReference type="InterPro" id="IPR036676">
    <property type="entry name" value="PurM-like_C_sf"/>
</dbReference>
<keyword evidence="1" id="KW-0808">Transferase</keyword>
<dbReference type="AlphaFoldDB" id="A0A2Z4Y3X6"/>
<feature type="binding site" evidence="1">
    <location>
        <position position="236"/>
    </location>
    <ligand>
        <name>ATP</name>
        <dbReference type="ChEBI" id="CHEBI:30616"/>
    </ligand>
</feature>
<dbReference type="GO" id="GO:0000287">
    <property type="term" value="F:magnesium ion binding"/>
    <property type="evidence" value="ECO:0007669"/>
    <property type="project" value="UniProtKB-UniRule"/>
</dbReference>
<keyword evidence="1 3" id="KW-0418">Kinase</keyword>
<comment type="similarity">
    <text evidence="1">Belongs to the thiamine-monophosphate kinase family.</text>
</comment>
<reference evidence="3 4" key="1">
    <citation type="submission" date="2018-05" db="EMBL/GenBank/DDBJ databases">
        <title>A metagenomic window into the 2 km-deep terrestrial subsurface aquifer revealed taxonomically and functionally diverse microbial community comprising novel uncultured bacterial lineages.</title>
        <authorList>
            <person name="Kadnikov V.V."/>
            <person name="Mardanov A.V."/>
            <person name="Beletsky A.V."/>
            <person name="Banks D."/>
            <person name="Pimenov N.V."/>
            <person name="Frank Y.A."/>
            <person name="Karnachuk O.V."/>
            <person name="Ravin N.V."/>
        </authorList>
    </citation>
    <scope>NUCLEOTIDE SEQUENCE [LARGE SCALE GENOMIC DNA]</scope>
    <source>
        <strain evidence="3">BY</strain>
    </source>
</reference>
<dbReference type="InterPro" id="IPR036921">
    <property type="entry name" value="PurM-like_N_sf"/>
</dbReference>
<dbReference type="NCBIfam" id="TIGR01379">
    <property type="entry name" value="thiL"/>
    <property type="match status" value="1"/>
</dbReference>
<evidence type="ECO:0000313" key="4">
    <source>
        <dbReference type="Proteomes" id="UP000262583"/>
    </source>
</evidence>
<keyword evidence="1" id="KW-0784">Thiamine biosynthesis</keyword>
<dbReference type="Gene3D" id="3.90.650.10">
    <property type="entry name" value="PurM-like C-terminal domain"/>
    <property type="match status" value="1"/>
</dbReference>
<feature type="binding site" evidence="1">
    <location>
        <position position="60"/>
    </location>
    <ligand>
        <name>Mg(2+)</name>
        <dbReference type="ChEBI" id="CHEBI:18420"/>
        <label>2</label>
    </ligand>
</feature>
<dbReference type="InterPro" id="IPR016188">
    <property type="entry name" value="PurM-like_N"/>
</dbReference>
<evidence type="ECO:0000313" key="3">
    <source>
        <dbReference type="EMBL" id="AXA35834.1"/>
    </source>
</evidence>
<keyword evidence="1" id="KW-0547">Nucleotide-binding</keyword>
<dbReference type="SUPFAM" id="SSF56042">
    <property type="entry name" value="PurM C-terminal domain-like"/>
    <property type="match status" value="1"/>
</dbReference>
<dbReference type="EC" id="2.7.4.16" evidence="1"/>
<evidence type="ECO:0000256" key="1">
    <source>
        <dbReference type="HAMAP-Rule" id="MF_02128"/>
    </source>
</evidence>
<dbReference type="EMBL" id="CP030759">
    <property type="protein sequence ID" value="AXA35834.1"/>
    <property type="molecule type" value="Genomic_DNA"/>
</dbReference>
<feature type="binding site" evidence="1">
    <location>
        <position position="345"/>
    </location>
    <ligand>
        <name>substrate</name>
    </ligand>
</feature>
<feature type="binding site" evidence="1">
    <location>
        <position position="41"/>
    </location>
    <ligand>
        <name>Mg(2+)</name>
        <dbReference type="ChEBI" id="CHEBI:18420"/>
        <label>4</label>
    </ligand>
</feature>
<sequence length="350" mass="37637">MAGSEYERTIADVGELELIALIEPYLVRTLSQNVIVGPGDDAAVVTCGSNNNAFAVLTCDMLVEGVHFPDRSSAPWRLIGRKAMTSNVSDVAAMAGNPRYALISLGLPRELHVGAVLELYTGMAEIAGEHGFSLVGGDTVASPVVIISIALLGERQACFRNALRSNCRPGQWLYVSGHLGASRAGLELLLDKNLSGQIPSSLAERLIQRQLNPTAHVALGQALAVRFADLAMIDISDSLWNELGILSKCSGVSIEVWADAIPIAKEVRKFCTTLGRDPLEYALFSGEEYELLFACTADDEEIHACIKDLAKPVSITKIGQIKEPPPAVRLIGEAGQSLEVRDKTFQHFLS</sequence>
<dbReference type="PANTHER" id="PTHR30270">
    <property type="entry name" value="THIAMINE-MONOPHOSPHATE KINASE"/>
    <property type="match status" value="1"/>
</dbReference>
<feature type="binding site" evidence="1">
    <location>
        <position position="164"/>
    </location>
    <ligand>
        <name>ATP</name>
        <dbReference type="ChEBI" id="CHEBI:30616"/>
    </ligand>
</feature>
<proteinExistence type="inferred from homology"/>
<dbReference type="CDD" id="cd02194">
    <property type="entry name" value="ThiL"/>
    <property type="match status" value="1"/>
</dbReference>
<keyword evidence="1" id="KW-0479">Metal-binding</keyword>
<dbReference type="PIRSF" id="PIRSF005303">
    <property type="entry name" value="Thiam_monoph_kin"/>
    <property type="match status" value="1"/>
</dbReference>
<feature type="binding site" evidence="1">
    <location>
        <position position="90"/>
    </location>
    <ligand>
        <name>Mg(2+)</name>
        <dbReference type="ChEBI" id="CHEBI:18420"/>
        <label>3</label>
    </ligand>
</feature>
<organism evidence="3 4">
    <name type="scientific">Sumerlaea chitinivorans</name>
    <dbReference type="NCBI Taxonomy" id="2250252"/>
    <lineage>
        <taxon>Bacteria</taxon>
        <taxon>Candidatus Sumerlaeota</taxon>
        <taxon>Candidatus Sumerlaeia</taxon>
        <taxon>Candidatus Sumerlaeales</taxon>
        <taxon>Candidatus Sumerlaeaceae</taxon>
        <taxon>Candidatus Sumerlaea</taxon>
    </lineage>
</organism>
<dbReference type="GO" id="GO:0009229">
    <property type="term" value="P:thiamine diphosphate biosynthetic process"/>
    <property type="evidence" value="ECO:0007669"/>
    <property type="project" value="UniProtKB-UniRule"/>
</dbReference>
<feature type="binding site" evidence="1">
    <location>
        <position position="41"/>
    </location>
    <ligand>
        <name>Mg(2+)</name>
        <dbReference type="ChEBI" id="CHEBI:18420"/>
        <label>3</label>
    </ligand>
</feature>
<dbReference type="Gene3D" id="3.30.1330.10">
    <property type="entry name" value="PurM-like, N-terminal domain"/>
    <property type="match status" value="1"/>
</dbReference>
<feature type="binding site" evidence="1">
    <location>
        <position position="90"/>
    </location>
    <ligand>
        <name>Mg(2+)</name>
        <dbReference type="ChEBI" id="CHEBI:18420"/>
        <label>4</label>
    </ligand>
</feature>
<name>A0A2Z4Y3X6_SUMC1</name>
<feature type="binding site" evidence="1">
    <location>
        <position position="138"/>
    </location>
    <ligand>
        <name>Mg(2+)</name>
        <dbReference type="ChEBI" id="CHEBI:18420"/>
        <label>1</label>
    </ligand>
</feature>
<feature type="binding site" evidence="1">
    <location>
        <position position="67"/>
    </location>
    <ligand>
        <name>substrate</name>
    </ligand>
</feature>
<feature type="binding site" evidence="1">
    <location>
        <position position="120"/>
    </location>
    <ligand>
        <name>ATP</name>
        <dbReference type="ChEBI" id="CHEBI:30616"/>
    </ligand>
</feature>
<comment type="catalytic activity">
    <reaction evidence="1">
        <text>thiamine phosphate + ATP = thiamine diphosphate + ADP</text>
        <dbReference type="Rhea" id="RHEA:15913"/>
        <dbReference type="ChEBI" id="CHEBI:30616"/>
        <dbReference type="ChEBI" id="CHEBI:37575"/>
        <dbReference type="ChEBI" id="CHEBI:58937"/>
        <dbReference type="ChEBI" id="CHEBI:456216"/>
        <dbReference type="EC" id="2.7.4.16"/>
    </reaction>
</comment>
<dbReference type="KEGG" id="schv:BRCON_1057"/>
<dbReference type="PANTHER" id="PTHR30270:SF0">
    <property type="entry name" value="THIAMINE-MONOPHOSPHATE KINASE"/>
    <property type="match status" value="1"/>
</dbReference>
<feature type="binding site" evidence="1">
    <location>
        <position position="60"/>
    </location>
    <ligand>
        <name>Mg(2+)</name>
        <dbReference type="ChEBI" id="CHEBI:18420"/>
        <label>1</label>
    </ligand>
</feature>